<evidence type="ECO:0000313" key="1">
    <source>
        <dbReference type="EMBL" id="UXE03839.1"/>
    </source>
</evidence>
<name>A0A977PR37_9CAUD</name>
<organism evidence="1 2">
    <name type="scientific">Gordonia phage ObLaDi</name>
    <dbReference type="NCBI Taxonomy" id="2978487"/>
    <lineage>
        <taxon>Viruses</taxon>
        <taxon>Duplodnaviria</taxon>
        <taxon>Heunggongvirae</taxon>
        <taxon>Uroviricota</taxon>
        <taxon>Caudoviricetes</taxon>
        <taxon>Kruegerviridae</taxon>
        <taxon>Cafassovirus</taxon>
        <taxon>Cafassovirus obladi</taxon>
    </lineage>
</organism>
<proteinExistence type="predicted"/>
<protein>
    <submittedName>
        <fullName evidence="1">Uncharacterized protein</fullName>
    </submittedName>
</protein>
<evidence type="ECO:0000313" key="2">
    <source>
        <dbReference type="Proteomes" id="UP001064297"/>
    </source>
</evidence>
<gene>
    <name evidence="1" type="primary">116</name>
    <name evidence="1" type="ORF">SEA_OBLADI_116</name>
</gene>
<dbReference type="Proteomes" id="UP001064297">
    <property type="component" value="Segment"/>
</dbReference>
<keyword evidence="2" id="KW-1185">Reference proteome</keyword>
<reference evidence="1" key="1">
    <citation type="submission" date="2022-08" db="EMBL/GenBank/DDBJ databases">
        <authorList>
            <person name="Abuwarda M.A."/>
            <person name="Alvarez A."/>
            <person name="Batteikh M."/>
            <person name="Baughman A.P."/>
            <person name="Chavez V."/>
            <person name="Cheng C."/>
            <person name="Cosentino E.J."/>
            <person name="Di Blasi D.L."/>
            <person name="Dooley N.L."/>
            <person name="Empson B.M."/>
            <person name="Erfanian K."/>
            <person name="Esparza P.D."/>
            <person name="Fleming H.S."/>
            <person name="Ghannam M.S."/>
            <person name="Gibbons A.C."/>
            <person name="Gonzalez C."/>
            <person name="Huq N.E."/>
            <person name="Jin K."/>
            <person name="Kamarzar M."/>
            <person name="Khaine A."/>
            <person name="Krug K.R."/>
            <person name="Lee A."/>
            <person name="Liao S."/>
            <person name="Light I."/>
            <person name="Ma Y."/>
            <person name="Magaling J.M."/>
            <person name="McLinden K.C."/>
            <person name="Melkote A."/>
            <person name="Montoya Serpas C.A."/>
            <person name="Niazmandi K."/>
            <person name="Ostroske E.C."/>
            <person name="Paek B.H."/>
            <person name="Rajiv S."/>
            <person name="Santos C.E."/>
            <person name="Semaan S.A."/>
            <person name="Senthilvelan J."/>
            <person name="Sheppy T.E."/>
            <person name="Stephenson J.C."/>
            <person name="Tenney M.E."/>
            <person name="Teoh N."/>
            <person name="Thorp J.P."/>
            <person name="Turon Font G."/>
            <person name="Uvarov E.V."/>
            <person name="Verpukhovskiy P."/>
            <person name="Wang J."/>
            <person name="Whang A.Y."/>
            <person name="Wright N.E."/>
            <person name="Wu M."/>
            <person name="Zhuang C."/>
            <person name="Bruns J.A."/>
            <person name="Chai A.E."/>
            <person name="Parikh H."/>
            <person name="Zorawik M."/>
            <person name="Garza D.R."/>
            <person name="Ngo R.T."/>
            <person name="Reddi K."/>
            <person name="Garcia-Vedrenne A.E."/>
            <person name="Freise A.C."/>
            <person name="Balish M.F."/>
            <person name="Garlena R.A."/>
            <person name="Russell D.A."/>
            <person name="Jacobs-Sera D."/>
            <person name="Hatfull G.F."/>
        </authorList>
    </citation>
    <scope>NUCLEOTIDE SEQUENCE</scope>
</reference>
<sequence>MSFPATYPGTCPHGGEDYDTGDQVVLDRAMYPVPMCESCAEEIEEERQLARQPPLCTGCWTTHNGECL</sequence>
<accession>A0A977PR37</accession>
<dbReference type="EMBL" id="OP297535">
    <property type="protein sequence ID" value="UXE03839.1"/>
    <property type="molecule type" value="Genomic_DNA"/>
</dbReference>